<dbReference type="EMBL" id="BNBC01000065">
    <property type="protein sequence ID" value="GHF13639.1"/>
    <property type="molecule type" value="Genomic_DNA"/>
</dbReference>
<reference evidence="1" key="2">
    <citation type="submission" date="2020-09" db="EMBL/GenBank/DDBJ databases">
        <authorList>
            <person name="Sun Q."/>
            <person name="Ohkuma M."/>
        </authorList>
    </citation>
    <scope>NUCLEOTIDE SEQUENCE</scope>
    <source>
        <strain evidence="1">JCM 3302</strain>
    </source>
</reference>
<name>A0A919AL26_9ACTN</name>
<organism evidence="1 2">
    <name type="scientific">Streptomyces spiralis</name>
    <dbReference type="NCBI Taxonomy" id="66376"/>
    <lineage>
        <taxon>Bacteria</taxon>
        <taxon>Bacillati</taxon>
        <taxon>Actinomycetota</taxon>
        <taxon>Actinomycetes</taxon>
        <taxon>Kitasatosporales</taxon>
        <taxon>Streptomycetaceae</taxon>
        <taxon>Streptomyces</taxon>
    </lineage>
</organism>
<evidence type="ECO:0000313" key="1">
    <source>
        <dbReference type="EMBL" id="GHF13639.1"/>
    </source>
</evidence>
<protein>
    <submittedName>
        <fullName evidence="1">Uncharacterized protein</fullName>
    </submittedName>
</protein>
<reference evidence="1" key="1">
    <citation type="journal article" date="2014" name="Int. J. Syst. Evol. Microbiol.">
        <title>Complete genome sequence of Corynebacterium casei LMG S-19264T (=DSM 44701T), isolated from a smear-ripened cheese.</title>
        <authorList>
            <consortium name="US DOE Joint Genome Institute (JGI-PGF)"/>
            <person name="Walter F."/>
            <person name="Albersmeier A."/>
            <person name="Kalinowski J."/>
            <person name="Ruckert C."/>
        </authorList>
    </citation>
    <scope>NUCLEOTIDE SEQUENCE</scope>
    <source>
        <strain evidence="1">JCM 3302</strain>
    </source>
</reference>
<dbReference type="RefSeq" id="WP_189907803.1">
    <property type="nucleotide sequence ID" value="NZ_BNBC01000065.1"/>
</dbReference>
<evidence type="ECO:0000313" key="2">
    <source>
        <dbReference type="Proteomes" id="UP000641386"/>
    </source>
</evidence>
<keyword evidence="2" id="KW-1185">Reference proteome</keyword>
<accession>A0A919AL26</accession>
<proteinExistence type="predicted"/>
<gene>
    <name evidence="1" type="ORF">GCM10014715_81530</name>
</gene>
<dbReference type="Proteomes" id="UP000641386">
    <property type="component" value="Unassembled WGS sequence"/>
</dbReference>
<dbReference type="AlphaFoldDB" id="A0A919AL26"/>
<comment type="caution">
    <text evidence="1">The sequence shown here is derived from an EMBL/GenBank/DDBJ whole genome shotgun (WGS) entry which is preliminary data.</text>
</comment>
<sequence>MDTKDLQNLAGHLEAHGLQVAVNSAEMRLTVTSPLNSRLTEDIVADGDQWVTSFAYAIGEHGHEQQCAERIARVLAVGTDSVPRTVSA</sequence>